<evidence type="ECO:0000313" key="2">
    <source>
        <dbReference type="EMBL" id="KAF6209129.1"/>
    </source>
</evidence>
<dbReference type="OrthoDB" id="7612835at2759"/>
<dbReference type="EMBL" id="WIXP02000006">
    <property type="protein sequence ID" value="KAF6209129.1"/>
    <property type="molecule type" value="Genomic_DNA"/>
</dbReference>
<reference evidence="2" key="1">
    <citation type="journal article" date="2021" name="Mol. Ecol. Resour.">
        <title>Apolygus lucorum genome provides insights into omnivorousness and mesophyll feeding.</title>
        <authorList>
            <person name="Liu Y."/>
            <person name="Liu H."/>
            <person name="Wang H."/>
            <person name="Huang T."/>
            <person name="Liu B."/>
            <person name="Yang B."/>
            <person name="Yin L."/>
            <person name="Li B."/>
            <person name="Zhang Y."/>
            <person name="Zhang S."/>
            <person name="Jiang F."/>
            <person name="Zhang X."/>
            <person name="Ren Y."/>
            <person name="Wang B."/>
            <person name="Wang S."/>
            <person name="Lu Y."/>
            <person name="Wu K."/>
            <person name="Fan W."/>
            <person name="Wang G."/>
        </authorList>
    </citation>
    <scope>NUCLEOTIDE SEQUENCE</scope>
    <source>
        <strain evidence="2">12Hb</strain>
    </source>
</reference>
<comment type="caution">
    <text evidence="2">The sequence shown here is derived from an EMBL/GenBank/DDBJ whole genome shotgun (WGS) entry which is preliminary data.</text>
</comment>
<dbReference type="AlphaFoldDB" id="A0A8S9XKI5"/>
<organism evidence="2 3">
    <name type="scientific">Apolygus lucorum</name>
    <name type="common">Small green plant bug</name>
    <name type="synonym">Lygocoris lucorum</name>
    <dbReference type="NCBI Taxonomy" id="248454"/>
    <lineage>
        <taxon>Eukaryota</taxon>
        <taxon>Metazoa</taxon>
        <taxon>Ecdysozoa</taxon>
        <taxon>Arthropoda</taxon>
        <taxon>Hexapoda</taxon>
        <taxon>Insecta</taxon>
        <taxon>Pterygota</taxon>
        <taxon>Neoptera</taxon>
        <taxon>Paraneoptera</taxon>
        <taxon>Hemiptera</taxon>
        <taxon>Heteroptera</taxon>
        <taxon>Panheteroptera</taxon>
        <taxon>Cimicomorpha</taxon>
        <taxon>Miridae</taxon>
        <taxon>Mirini</taxon>
        <taxon>Apolygus</taxon>
    </lineage>
</organism>
<proteinExistence type="predicted"/>
<protein>
    <submittedName>
        <fullName evidence="2">Uncharacterized protein</fullName>
    </submittedName>
</protein>
<evidence type="ECO:0000313" key="3">
    <source>
        <dbReference type="Proteomes" id="UP000466442"/>
    </source>
</evidence>
<sequence>MNTSIPAAVQSNKSSTSQPVGSTWSDLGNLNIDLEGLSISGKSKSKSQAPSMNQMSNPMSPTMPMNSPFGGMSPSSPFGRPAAPQFQSPLQSPQQFQQFASFK</sequence>
<feature type="region of interest" description="Disordered" evidence="1">
    <location>
        <begin position="1"/>
        <end position="25"/>
    </location>
</feature>
<name>A0A8S9XKI5_APOLU</name>
<feature type="region of interest" description="Disordered" evidence="1">
    <location>
        <begin position="38"/>
        <end position="103"/>
    </location>
</feature>
<keyword evidence="3" id="KW-1185">Reference proteome</keyword>
<accession>A0A8S9XKI5</accession>
<gene>
    <name evidence="2" type="ORF">GE061_014873</name>
</gene>
<dbReference type="Proteomes" id="UP000466442">
    <property type="component" value="Unassembled WGS sequence"/>
</dbReference>
<evidence type="ECO:0000256" key="1">
    <source>
        <dbReference type="SAM" id="MobiDB-lite"/>
    </source>
</evidence>